<dbReference type="Proteomes" id="UP000295008">
    <property type="component" value="Unassembled WGS sequence"/>
</dbReference>
<sequence length="102" mass="12225">MLTSDSKGIYEFIFDRIYKINEELLPHDAEYREWGRKQREVLDRLWAGLAPEERKMLDDFDVNRTMQMNRRDELFYSRGLMDGIILAAWIERIKRGGELSVP</sequence>
<gene>
    <name evidence="1" type="ORF">EDC14_101393</name>
</gene>
<name>A0A4R1RRI2_HYDET</name>
<proteinExistence type="predicted"/>
<dbReference type="RefSeq" id="WP_132014538.1">
    <property type="nucleotide sequence ID" value="NZ_SLUN01000013.1"/>
</dbReference>
<dbReference type="EMBL" id="SLUN01000013">
    <property type="protein sequence ID" value="TCL68552.1"/>
    <property type="molecule type" value="Genomic_DNA"/>
</dbReference>
<reference evidence="1 2" key="1">
    <citation type="submission" date="2019-03" db="EMBL/GenBank/DDBJ databases">
        <title>Genomic Encyclopedia of Type Strains, Phase IV (KMG-IV): sequencing the most valuable type-strain genomes for metagenomic binning, comparative biology and taxonomic classification.</title>
        <authorList>
            <person name="Goeker M."/>
        </authorList>
    </citation>
    <scope>NUCLEOTIDE SEQUENCE [LARGE SCALE GENOMIC DNA]</scope>
    <source>
        <strain evidence="1 2">LX-B</strain>
    </source>
</reference>
<dbReference type="AlphaFoldDB" id="A0A4R1RRI2"/>
<accession>A0A4R1RRI2</accession>
<comment type="caution">
    <text evidence="1">The sequence shown here is derived from an EMBL/GenBank/DDBJ whole genome shotgun (WGS) entry which is preliminary data.</text>
</comment>
<organism evidence="1 2">
    <name type="scientific">Hydrogenispora ethanolica</name>
    <dbReference type="NCBI Taxonomy" id="1082276"/>
    <lineage>
        <taxon>Bacteria</taxon>
        <taxon>Bacillati</taxon>
        <taxon>Bacillota</taxon>
        <taxon>Hydrogenispora</taxon>
    </lineage>
</organism>
<protein>
    <submittedName>
        <fullName evidence="1">Uncharacterized protein</fullName>
    </submittedName>
</protein>
<evidence type="ECO:0000313" key="1">
    <source>
        <dbReference type="EMBL" id="TCL68552.1"/>
    </source>
</evidence>
<keyword evidence="2" id="KW-1185">Reference proteome</keyword>
<evidence type="ECO:0000313" key="2">
    <source>
        <dbReference type="Proteomes" id="UP000295008"/>
    </source>
</evidence>